<dbReference type="Pfam" id="PF00293">
    <property type="entry name" value="NUDIX"/>
    <property type="match status" value="1"/>
</dbReference>
<dbReference type="OrthoDB" id="10261522at2759"/>
<dbReference type="FunFam" id="3.90.79.10:FF:000019">
    <property type="entry name" value="Thiamin pyrophosphokinase, putative"/>
    <property type="match status" value="1"/>
</dbReference>
<reference evidence="4 5" key="3">
    <citation type="journal article" date="2017" name="G3 (Bethesda)">
        <title>Comparative analysis highlights variable genome content of wheat rusts and divergence of the mating loci.</title>
        <authorList>
            <person name="Cuomo C.A."/>
            <person name="Bakkeren G."/>
            <person name="Khalil H.B."/>
            <person name="Panwar V."/>
            <person name="Joly D."/>
            <person name="Linning R."/>
            <person name="Sakthikumar S."/>
            <person name="Song X."/>
            <person name="Adiconis X."/>
            <person name="Fan L."/>
            <person name="Goldberg J.M."/>
            <person name="Levin J.Z."/>
            <person name="Young S."/>
            <person name="Zeng Q."/>
            <person name="Anikster Y."/>
            <person name="Bruce M."/>
            <person name="Wang M."/>
            <person name="Yin C."/>
            <person name="McCallum B."/>
            <person name="Szabo L.J."/>
            <person name="Hulbert S."/>
            <person name="Chen X."/>
            <person name="Fellers J.P."/>
        </authorList>
    </citation>
    <scope>NUCLEOTIDE SEQUENCE</scope>
    <source>
        <strain evidence="5">Isolate 1-1 / race 1 (BBBD)</strain>
        <strain evidence="4">isolate 1-1 / race 1 (BBBD)</strain>
    </source>
</reference>
<reference evidence="4" key="4">
    <citation type="submission" date="2025-05" db="UniProtKB">
        <authorList>
            <consortium name="EnsemblFungi"/>
        </authorList>
    </citation>
    <scope>IDENTIFICATION</scope>
    <source>
        <strain evidence="4">isolate 1-1 / race 1 (BBBD)</strain>
    </source>
</reference>
<proteinExistence type="predicted"/>
<reference evidence="3" key="2">
    <citation type="submission" date="2016-05" db="EMBL/GenBank/DDBJ databases">
        <title>Comparative analysis highlights variable genome content of wheat rusts and divergence of the mating loci.</title>
        <authorList>
            <person name="Cuomo C.A."/>
            <person name="Bakkeren G."/>
            <person name="Szabo L."/>
            <person name="Khalil H."/>
            <person name="Joly D."/>
            <person name="Goldberg J."/>
            <person name="Young S."/>
            <person name="Zeng Q."/>
            <person name="Fellers J."/>
        </authorList>
    </citation>
    <scope>NUCLEOTIDE SEQUENCE [LARGE SCALE GENOMIC DNA]</scope>
    <source>
        <strain evidence="3">1-1 BBBD Race 1</strain>
    </source>
</reference>
<feature type="region of interest" description="Disordered" evidence="1">
    <location>
        <begin position="1"/>
        <end position="24"/>
    </location>
</feature>
<evidence type="ECO:0000313" key="4">
    <source>
        <dbReference type="EnsemblFungi" id="PTTG_07173-t43_1-p1"/>
    </source>
</evidence>
<gene>
    <name evidence="3" type="ORF">PTTG_07173</name>
</gene>
<dbReference type="GO" id="GO:0044715">
    <property type="term" value="F:8-oxo-dGDP phosphatase activity"/>
    <property type="evidence" value="ECO:0007669"/>
    <property type="project" value="TreeGrafter"/>
</dbReference>
<dbReference type="CDD" id="cd03676">
    <property type="entry name" value="NUDIX_Tnr3_like"/>
    <property type="match status" value="1"/>
</dbReference>
<evidence type="ECO:0000259" key="2">
    <source>
        <dbReference type="PROSITE" id="PS51462"/>
    </source>
</evidence>
<reference evidence="3" key="1">
    <citation type="submission" date="2009-11" db="EMBL/GenBank/DDBJ databases">
        <authorList>
            <consortium name="The Broad Institute Genome Sequencing Platform"/>
            <person name="Ward D."/>
            <person name="Feldgarden M."/>
            <person name="Earl A."/>
            <person name="Young S.K."/>
            <person name="Zeng Q."/>
            <person name="Koehrsen M."/>
            <person name="Alvarado L."/>
            <person name="Berlin A."/>
            <person name="Bochicchio J."/>
            <person name="Borenstein D."/>
            <person name="Chapman S.B."/>
            <person name="Chen Z."/>
            <person name="Engels R."/>
            <person name="Freedman E."/>
            <person name="Gellesch M."/>
            <person name="Goldberg J."/>
            <person name="Griggs A."/>
            <person name="Gujja S."/>
            <person name="Heilman E."/>
            <person name="Heiman D."/>
            <person name="Hepburn T."/>
            <person name="Howarth C."/>
            <person name="Jen D."/>
            <person name="Larson L."/>
            <person name="Lewis B."/>
            <person name="Mehta T."/>
            <person name="Park D."/>
            <person name="Pearson M."/>
            <person name="Roberts A."/>
            <person name="Saif S."/>
            <person name="Shea T."/>
            <person name="Shenoy N."/>
            <person name="Sisk P."/>
            <person name="Stolte C."/>
            <person name="Sykes S."/>
            <person name="Thomson T."/>
            <person name="Walk T."/>
            <person name="White J."/>
            <person name="Yandava C."/>
            <person name="Izard J."/>
            <person name="Baranova O.V."/>
            <person name="Blanton J.M."/>
            <person name="Tanner A.C."/>
            <person name="Dewhirst F.E."/>
            <person name="Haas B."/>
            <person name="Nusbaum C."/>
            <person name="Birren B."/>
        </authorList>
    </citation>
    <scope>NUCLEOTIDE SEQUENCE [LARGE SCALE GENOMIC DNA]</scope>
    <source>
        <strain evidence="3">1-1 BBBD Race 1</strain>
    </source>
</reference>
<dbReference type="PANTHER" id="PTHR13622:SF8">
    <property type="entry name" value="THIAMIN PYROPHOSPHOKINASE 1"/>
    <property type="match status" value="1"/>
</dbReference>
<keyword evidence="5" id="KW-1185">Reference proteome</keyword>
<dbReference type="VEuPathDB" id="FungiDB:PTTG_07173"/>
<sequence length="413" mass="46954">MSLLPVLKSCHNHPPVSQDQPTTIDGSETLVPFYLHLPDTLDGLKPSRAAPINQATINSHQTIKRLSSYLTRSNSSDQLDHNTSSKKNHQPPWDRATQDRDSRLPIGFLRPAVLKALVEDNQHMTRIHNQACWKLFYPVKEDNETGVSLPSKVSFEDWINQAEDRIEARQEHLDRLVRGWKETGLFADQLFGWRNEVYSVYGPKDDPEESEETLQQPGANLALRIERAAVGLFGFMSFGAHLTAYIKKNGQYFFWIPRRSATKATWPSKLDDTVAGGITSGETELETIIRESFEEASLNEEIVRSRIRPTGLISYTHRSPEGWIHPEIQYTYELELPAENTIVPKPNDGESEDFRLMGFDELAEALRLHMFKPDAAAVLIDFFVRHGLISQNNEPNYVVLSTLVKQPIFVPLP</sequence>
<name>A0A180GT03_PUCT1</name>
<feature type="domain" description="Nudix hydrolase" evidence="2">
    <location>
        <begin position="225"/>
        <end position="381"/>
    </location>
</feature>
<dbReference type="InterPro" id="IPR015797">
    <property type="entry name" value="NUDIX_hydrolase-like_dom_sf"/>
</dbReference>
<dbReference type="Proteomes" id="UP000005240">
    <property type="component" value="Unassembled WGS sequence"/>
</dbReference>
<feature type="compositionally biased region" description="Polar residues" evidence="1">
    <location>
        <begin position="15"/>
        <end position="24"/>
    </location>
</feature>
<dbReference type="AlphaFoldDB" id="A0A180GT03"/>
<accession>A0A180GT03</accession>
<dbReference type="EMBL" id="ADAS02000025">
    <property type="protein sequence ID" value="OAV95890.1"/>
    <property type="molecule type" value="Genomic_DNA"/>
</dbReference>
<dbReference type="InterPro" id="IPR000086">
    <property type="entry name" value="NUDIX_hydrolase_dom"/>
</dbReference>
<organism evidence="3">
    <name type="scientific">Puccinia triticina (isolate 1-1 / race 1 (BBBD))</name>
    <name type="common">Brown leaf rust fungus</name>
    <dbReference type="NCBI Taxonomy" id="630390"/>
    <lineage>
        <taxon>Eukaryota</taxon>
        <taxon>Fungi</taxon>
        <taxon>Dikarya</taxon>
        <taxon>Basidiomycota</taxon>
        <taxon>Pucciniomycotina</taxon>
        <taxon>Pucciniomycetes</taxon>
        <taxon>Pucciniales</taxon>
        <taxon>Pucciniaceae</taxon>
        <taxon>Puccinia</taxon>
    </lineage>
</organism>
<dbReference type="EnsemblFungi" id="PTTG_07173-t43_1">
    <property type="protein sequence ID" value="PTTG_07173-t43_1-p1"/>
    <property type="gene ID" value="PTTG_07173"/>
</dbReference>
<evidence type="ECO:0000313" key="5">
    <source>
        <dbReference type="Proteomes" id="UP000005240"/>
    </source>
</evidence>
<feature type="region of interest" description="Disordered" evidence="1">
    <location>
        <begin position="72"/>
        <end position="101"/>
    </location>
</feature>
<dbReference type="PANTHER" id="PTHR13622">
    <property type="entry name" value="THIAMIN PYROPHOSPHOKINASE"/>
    <property type="match status" value="1"/>
</dbReference>
<evidence type="ECO:0000256" key="1">
    <source>
        <dbReference type="SAM" id="MobiDB-lite"/>
    </source>
</evidence>
<evidence type="ECO:0000313" key="3">
    <source>
        <dbReference type="EMBL" id="OAV95890.1"/>
    </source>
</evidence>
<dbReference type="SUPFAM" id="SSF55811">
    <property type="entry name" value="Nudix"/>
    <property type="match status" value="1"/>
</dbReference>
<dbReference type="Gene3D" id="3.90.79.10">
    <property type="entry name" value="Nucleoside Triphosphate Pyrophosphohydrolase"/>
    <property type="match status" value="1"/>
</dbReference>
<dbReference type="PROSITE" id="PS51462">
    <property type="entry name" value="NUDIX"/>
    <property type="match status" value="1"/>
</dbReference>
<protein>
    <submittedName>
        <fullName evidence="4">Nudix hydrolase domain-containing protein</fullName>
    </submittedName>
</protein>